<dbReference type="RefSeq" id="WP_044246307.1">
    <property type="nucleotide sequence ID" value="NZ_AP031410.1"/>
</dbReference>
<dbReference type="Pfam" id="PF00515">
    <property type="entry name" value="TPR_1"/>
    <property type="match status" value="1"/>
</dbReference>
<evidence type="ECO:0000256" key="4">
    <source>
        <dbReference type="SAM" id="MobiDB-lite"/>
    </source>
</evidence>
<feature type="compositionally biased region" description="Basic and acidic residues" evidence="4">
    <location>
        <begin position="390"/>
        <end position="402"/>
    </location>
</feature>
<dbReference type="Pfam" id="PF13432">
    <property type="entry name" value="TPR_16"/>
    <property type="match status" value="2"/>
</dbReference>
<evidence type="ECO:0000256" key="3">
    <source>
        <dbReference type="PROSITE-ProRule" id="PRU00339"/>
    </source>
</evidence>
<feature type="region of interest" description="Disordered" evidence="4">
    <location>
        <begin position="583"/>
        <end position="606"/>
    </location>
</feature>
<feature type="repeat" description="TPR" evidence="3">
    <location>
        <begin position="91"/>
        <end position="124"/>
    </location>
</feature>
<dbReference type="GO" id="GO:0009279">
    <property type="term" value="C:cell outer membrane"/>
    <property type="evidence" value="ECO:0007669"/>
    <property type="project" value="TreeGrafter"/>
</dbReference>
<feature type="repeat" description="TPR" evidence="3">
    <location>
        <begin position="227"/>
        <end position="260"/>
    </location>
</feature>
<accession>A0A0J6CC58</accession>
<keyword evidence="5" id="KW-0732">Signal</keyword>
<evidence type="ECO:0000256" key="5">
    <source>
        <dbReference type="SAM" id="SignalP"/>
    </source>
</evidence>
<keyword evidence="2 3" id="KW-0802">TPR repeat</keyword>
<proteinExistence type="predicted"/>
<feature type="region of interest" description="Disordered" evidence="4">
    <location>
        <begin position="361"/>
        <end position="402"/>
    </location>
</feature>
<feature type="chain" id="PRO_5005268804" evidence="5">
    <location>
        <begin position="20"/>
        <end position="709"/>
    </location>
</feature>
<dbReference type="SUPFAM" id="SSF48439">
    <property type="entry name" value="Protein prenylyltransferase"/>
    <property type="match status" value="1"/>
</dbReference>
<dbReference type="InterPro" id="IPR011990">
    <property type="entry name" value="TPR-like_helical_dom_sf"/>
</dbReference>
<feature type="repeat" description="TPR" evidence="3">
    <location>
        <begin position="159"/>
        <end position="192"/>
    </location>
</feature>
<dbReference type="PROSITE" id="PS50005">
    <property type="entry name" value="TPR"/>
    <property type="match status" value="6"/>
</dbReference>
<dbReference type="Gene3D" id="1.25.40.10">
    <property type="entry name" value="Tetratricopeptide repeat domain"/>
    <property type="match status" value="5"/>
</dbReference>
<reference evidence="6 7" key="1">
    <citation type="submission" date="2015-06" db="EMBL/GenBank/DDBJ databases">
        <title>Draft Genome Sequence of Parabacteroides goldsteinii with Putative Novel Metallo-Beta-Lactamases Isolated from a Blood Culture from a Human Patient.</title>
        <authorList>
            <person name="Krogh T.J."/>
            <person name="Agergaard C.N."/>
            <person name="Moller-Jensen J."/>
            <person name="Justesen U.S."/>
        </authorList>
    </citation>
    <scope>NUCLEOTIDE SEQUENCE [LARGE SCALE GENOMIC DNA]</scope>
    <source>
        <strain evidence="6 7">910340</strain>
    </source>
</reference>
<feature type="compositionally biased region" description="Polar residues" evidence="4">
    <location>
        <begin position="583"/>
        <end position="594"/>
    </location>
</feature>
<sequence length="709" mass="81781">MKKIFLFLMFVAYSLAMSAQINTDRVLAIGRNALYFEDYVLSIQYFNQVIKAKPWIAEPYFYRAVAKINLDDYKGAEEDCTLCLQRNPFLVQAYYARGIARQSQEKYAEAIADYDKGLEFKPEDRQMLVNKAVANIQRKDYDDAEKTFDVLMKAHPKYSMNYLTRGAMYTEKGDTVKALADYNKAIEMDPYYAPSYGNRAILLYQTNDLKGALADLNEAIRLNTRESGYYINRGLVRYQMNDLRGAMDDYDQVIGMDKNNLIARFNRGLLRYQVGDNNRAIEDFDVVIQQEPDNYMAYYNRALLRFETGDYRGSVQDFDVVLGQYPNFTPGYYSRSEAKRKMNDQVGADRDYWTAIEMENNSKKDRQSAQGGNAMASTNTTGQDSNASSSDDKGENTREKSDKNISKFNRLVVYDKEEERRNKYQSDVRGRVQDRNVRVDIEPQFVLTYYEKIDPIKKIVYYDKTIEEYNARMVLSRKLRITNEEAALTEDQISVHFASINDYSAKIEAQPGNADAWFGRAVDYMLVQDFTEAIKDFNKVIELDPTYTMAYFNRAVVRYKQLVYDMSQTTTTDDLSASMGSMNFKMGQSPTQPKAPSDPRSAEVKDKRKAYEHELITRDYDMVIRLNPGFVYAYFNRGNLRCVQRDFRAAIQDYDEAIKRDPDFAEAYFNRGLAHLSLGDANQGIADLSKAGELGIINAYSIIKRMTSN</sequence>
<dbReference type="SMART" id="SM00028">
    <property type="entry name" value="TPR"/>
    <property type="match status" value="12"/>
</dbReference>
<feature type="repeat" description="TPR" evidence="3">
    <location>
        <begin position="514"/>
        <end position="547"/>
    </location>
</feature>
<evidence type="ECO:0000256" key="1">
    <source>
        <dbReference type="ARBA" id="ARBA00022737"/>
    </source>
</evidence>
<protein>
    <submittedName>
        <fullName evidence="6">Tetratricopeptide repeat</fullName>
    </submittedName>
</protein>
<dbReference type="InterPro" id="IPR019734">
    <property type="entry name" value="TPR_rpt"/>
</dbReference>
<feature type="compositionally biased region" description="Polar residues" evidence="4">
    <location>
        <begin position="368"/>
        <end position="389"/>
    </location>
</feature>
<dbReference type="AlphaFoldDB" id="A0A0J6CC58"/>
<dbReference type="PANTHER" id="PTHR44858:SF1">
    <property type="entry name" value="UDP-N-ACETYLGLUCOSAMINE--PEPTIDE N-ACETYLGLUCOSAMINYLTRANSFERASE SPINDLY-RELATED"/>
    <property type="match status" value="1"/>
</dbReference>
<dbReference type="PANTHER" id="PTHR44858">
    <property type="entry name" value="TETRATRICOPEPTIDE REPEAT PROTEIN 6"/>
    <property type="match status" value="1"/>
</dbReference>
<feature type="signal peptide" evidence="5">
    <location>
        <begin position="1"/>
        <end position="19"/>
    </location>
</feature>
<gene>
    <name evidence="6" type="ORF">ACM15_10000</name>
</gene>
<comment type="caution">
    <text evidence="6">The sequence shown here is derived from an EMBL/GenBank/DDBJ whole genome shotgun (WGS) entry which is preliminary data.</text>
</comment>
<keyword evidence="1" id="KW-0677">Repeat</keyword>
<name>A0A0J6CC58_9BACT</name>
<evidence type="ECO:0000313" key="7">
    <source>
        <dbReference type="Proteomes" id="UP000036166"/>
    </source>
</evidence>
<dbReference type="Pfam" id="PF13181">
    <property type="entry name" value="TPR_8"/>
    <property type="match status" value="1"/>
</dbReference>
<evidence type="ECO:0000313" key="6">
    <source>
        <dbReference type="EMBL" id="KMM33841.1"/>
    </source>
</evidence>
<dbReference type="SUPFAM" id="SSF48452">
    <property type="entry name" value="TPR-like"/>
    <property type="match status" value="1"/>
</dbReference>
<evidence type="ECO:0000256" key="2">
    <source>
        <dbReference type="ARBA" id="ARBA00022803"/>
    </source>
</evidence>
<dbReference type="InterPro" id="IPR050498">
    <property type="entry name" value="Ycf3"/>
</dbReference>
<dbReference type="EMBL" id="LFJV01000028">
    <property type="protein sequence ID" value="KMM33841.1"/>
    <property type="molecule type" value="Genomic_DNA"/>
</dbReference>
<dbReference type="PROSITE" id="PS50293">
    <property type="entry name" value="TPR_REGION"/>
    <property type="match status" value="1"/>
</dbReference>
<dbReference type="Proteomes" id="UP000036166">
    <property type="component" value="Unassembled WGS sequence"/>
</dbReference>
<dbReference type="GO" id="GO:0046813">
    <property type="term" value="P:receptor-mediated virion attachment to host cell"/>
    <property type="evidence" value="ECO:0007669"/>
    <property type="project" value="TreeGrafter"/>
</dbReference>
<organism evidence="6 7">
    <name type="scientific">Parabacteroides goldsteinii</name>
    <dbReference type="NCBI Taxonomy" id="328812"/>
    <lineage>
        <taxon>Bacteria</taxon>
        <taxon>Pseudomonadati</taxon>
        <taxon>Bacteroidota</taxon>
        <taxon>Bacteroidia</taxon>
        <taxon>Bacteroidales</taxon>
        <taxon>Tannerellaceae</taxon>
        <taxon>Parabacteroides</taxon>
    </lineage>
</organism>
<dbReference type="Pfam" id="PF13414">
    <property type="entry name" value="TPR_11"/>
    <property type="match status" value="1"/>
</dbReference>
<feature type="repeat" description="TPR" evidence="3">
    <location>
        <begin position="631"/>
        <end position="664"/>
    </location>
</feature>
<dbReference type="PATRIC" id="fig|328812.4.peg.2586"/>
<feature type="repeat" description="TPR" evidence="3">
    <location>
        <begin position="261"/>
        <end position="294"/>
    </location>
</feature>